<comment type="caution">
    <text evidence="3">The sequence shown here is derived from an EMBL/GenBank/DDBJ whole genome shotgun (WGS) entry which is preliminary data.</text>
</comment>
<dbReference type="GO" id="GO:0004672">
    <property type="term" value="F:protein kinase activity"/>
    <property type="evidence" value="ECO:0007669"/>
    <property type="project" value="InterPro"/>
</dbReference>
<dbReference type="EMBL" id="JBCNJP010000019">
    <property type="protein sequence ID" value="KAK9060981.1"/>
    <property type="molecule type" value="Genomic_DNA"/>
</dbReference>
<dbReference type="SUPFAM" id="SSF56112">
    <property type="entry name" value="Protein kinase-like (PK-like)"/>
    <property type="match status" value="1"/>
</dbReference>
<dbReference type="PROSITE" id="PS50011">
    <property type="entry name" value="PROTEIN_KINASE_DOM"/>
    <property type="match status" value="1"/>
</dbReference>
<feature type="domain" description="Protein kinase" evidence="2">
    <location>
        <begin position="78"/>
        <end position="362"/>
    </location>
</feature>
<reference evidence="3 4" key="1">
    <citation type="submission" date="2024-04" db="EMBL/GenBank/DDBJ databases">
        <title>The reference genome of an endangered Asteraceae, Deinandra increscens subsp. villosa, native to the Central Coast of California.</title>
        <authorList>
            <person name="Guilliams M."/>
            <person name="Hasenstab-Lehman K."/>
            <person name="Meyer R."/>
            <person name="Mcevoy S."/>
        </authorList>
    </citation>
    <scope>NUCLEOTIDE SEQUENCE [LARGE SCALE GENOMIC DNA]</scope>
    <source>
        <tissue evidence="3">Leaf</tissue>
    </source>
</reference>
<keyword evidence="1" id="KW-0812">Transmembrane</keyword>
<evidence type="ECO:0000259" key="2">
    <source>
        <dbReference type="PROSITE" id="PS50011"/>
    </source>
</evidence>
<name>A0AAP0CRV5_9ASTR</name>
<dbReference type="PANTHER" id="PTHR48008:SF13">
    <property type="entry name" value="PROTEIN KINASE SUPERFAMILY PROTEIN"/>
    <property type="match status" value="1"/>
</dbReference>
<keyword evidence="1" id="KW-1133">Transmembrane helix</keyword>
<gene>
    <name evidence="3" type="ORF">SSX86_018161</name>
</gene>
<dbReference type="InterPro" id="IPR001245">
    <property type="entry name" value="Ser-Thr/Tyr_kinase_cat_dom"/>
</dbReference>
<dbReference type="InterPro" id="IPR052451">
    <property type="entry name" value="Ser/Thr_kinase-like"/>
</dbReference>
<evidence type="ECO:0000256" key="1">
    <source>
        <dbReference type="SAM" id="Phobius"/>
    </source>
</evidence>
<evidence type="ECO:0000313" key="4">
    <source>
        <dbReference type="Proteomes" id="UP001408789"/>
    </source>
</evidence>
<keyword evidence="1" id="KW-0472">Membrane</keyword>
<evidence type="ECO:0000313" key="3">
    <source>
        <dbReference type="EMBL" id="KAK9060981.1"/>
    </source>
</evidence>
<dbReference type="Proteomes" id="UP001408789">
    <property type="component" value="Unassembled WGS sequence"/>
</dbReference>
<dbReference type="Gene3D" id="1.10.510.10">
    <property type="entry name" value="Transferase(Phosphotransferase) domain 1"/>
    <property type="match status" value="1"/>
</dbReference>
<dbReference type="AlphaFoldDB" id="A0AAP0CRV5"/>
<proteinExistence type="predicted"/>
<dbReference type="GO" id="GO:0005524">
    <property type="term" value="F:ATP binding"/>
    <property type="evidence" value="ECO:0007669"/>
    <property type="project" value="InterPro"/>
</dbReference>
<keyword evidence="4" id="KW-1185">Reference proteome</keyword>
<accession>A0AAP0CRV5</accession>
<dbReference type="InterPro" id="IPR011009">
    <property type="entry name" value="Kinase-like_dom_sf"/>
</dbReference>
<dbReference type="Pfam" id="PF07714">
    <property type="entry name" value="PK_Tyr_Ser-Thr"/>
    <property type="match status" value="1"/>
</dbReference>
<sequence>MEKTHMIILIVALSSSFVLFVILFLICVCRRKVPAGNESWDKEANPEFKEIGVEEMDMKGDYIRFEGGEDLTCFDILDAPGEVIGKSSYGTLYRANLLSDLVLLLRFLRPACTIEKVQDLMHVVQLLGSVRHPNLVPLCGFYSGSRGEKLMVHPFYRRGNLAQFIRDENDGSHKWEIIYRISMGIVKGLDYLHTSAQKPIIHGNLKSKNIFLGRNHQPFVSDFGIHLLLNPAASQEMLEDANVEGYKAPELTKTKDSSTATDIYSLGVILLELITGKEPISGKANPNQDLYLPTLIRNAILEHRMSALYHHDVLRDDNGGSGSSCVSEDIVIKFVKLALACCSPSPSHRPDIKQICKKLEEIGRKS</sequence>
<dbReference type="InterPro" id="IPR000719">
    <property type="entry name" value="Prot_kinase_dom"/>
</dbReference>
<feature type="transmembrane region" description="Helical" evidence="1">
    <location>
        <begin position="6"/>
        <end position="29"/>
    </location>
</feature>
<dbReference type="Gene3D" id="3.30.200.20">
    <property type="entry name" value="Phosphorylase Kinase, domain 1"/>
    <property type="match status" value="1"/>
</dbReference>
<protein>
    <recommendedName>
        <fullName evidence="2">Protein kinase domain-containing protein</fullName>
    </recommendedName>
</protein>
<dbReference type="PANTHER" id="PTHR48008">
    <property type="entry name" value="LEUCINE-RICH REPEAT RECEPTOR-LIKE PROTEIN KINASE IMK3-RELATED"/>
    <property type="match status" value="1"/>
</dbReference>
<organism evidence="3 4">
    <name type="scientific">Deinandra increscens subsp. villosa</name>
    <dbReference type="NCBI Taxonomy" id="3103831"/>
    <lineage>
        <taxon>Eukaryota</taxon>
        <taxon>Viridiplantae</taxon>
        <taxon>Streptophyta</taxon>
        <taxon>Embryophyta</taxon>
        <taxon>Tracheophyta</taxon>
        <taxon>Spermatophyta</taxon>
        <taxon>Magnoliopsida</taxon>
        <taxon>eudicotyledons</taxon>
        <taxon>Gunneridae</taxon>
        <taxon>Pentapetalae</taxon>
        <taxon>asterids</taxon>
        <taxon>campanulids</taxon>
        <taxon>Asterales</taxon>
        <taxon>Asteraceae</taxon>
        <taxon>Asteroideae</taxon>
        <taxon>Heliantheae alliance</taxon>
        <taxon>Madieae</taxon>
        <taxon>Madiinae</taxon>
        <taxon>Deinandra</taxon>
    </lineage>
</organism>